<keyword evidence="6 7" id="KW-0472">Membrane</keyword>
<sequence>MNVVITVIFIGDIWYYRSNHSFLSYHMLKATSNLNNLGDSIWAMSRKIDIMFLIDILILIFLCIKHSNVYKYYKKNFLSFCILFILSISYLCYAHYKIDILKKGYENQFLFRNSWSQNQTMASLTPIGYHIFDVYRFYKESQPYIMSTDEKNNIANWFKTKSEILPDNKYKGLLKNKNLIVLQIESLENFVIGRKINGEEITPTLNKLLKNSLYFDNYIEQTYNGTTSDAELLTNTSLYPVRSGSTFFRYPGNAYINSLPNIMKRLGYSTVAIHPDKGSYWNWLPSLKSIGFDKCFDSSSFNIDEIIGLGLSDESFLKQLPEILENEQQPFYSFSITLTSHSPFNIPEKYKELKLNDSFNGSKIGGYFQSIRYTDKQIGNFINILDKKGLLNNSVLVIYGDHEGVHKFFSDEVNSMQNKESWWDNNLEVPLIIYSKDIKGETISTIGGQVDLLPTISYLMGANSSDYLLTSIGRNLLNTNFNFAVTSNRKYIGKEYKSFHKEFFLNGIDISDKIIRANYFKK</sequence>
<dbReference type="EMBL" id="JAAZWO010000002">
    <property type="protein sequence ID" value="MBC2396635.1"/>
    <property type="molecule type" value="Genomic_DNA"/>
</dbReference>
<dbReference type="InterPro" id="IPR000917">
    <property type="entry name" value="Sulfatase_N"/>
</dbReference>
<comment type="subcellular location">
    <subcellularLocation>
        <location evidence="1">Cell membrane</location>
        <topology evidence="1">Multi-pass membrane protein</topology>
    </subcellularLocation>
</comment>
<evidence type="ECO:0000256" key="3">
    <source>
        <dbReference type="ARBA" id="ARBA00022475"/>
    </source>
</evidence>
<evidence type="ECO:0000256" key="2">
    <source>
        <dbReference type="ARBA" id="ARBA00004936"/>
    </source>
</evidence>
<dbReference type="CDD" id="cd16015">
    <property type="entry name" value="LTA_synthase"/>
    <property type="match status" value="1"/>
</dbReference>
<dbReference type="SUPFAM" id="SSF53649">
    <property type="entry name" value="Alkaline phosphatase-like"/>
    <property type="match status" value="1"/>
</dbReference>
<gene>
    <name evidence="9" type="ORF">HGG79_02420</name>
</gene>
<dbReference type="InterPro" id="IPR050448">
    <property type="entry name" value="OpgB/LTA_synthase_biosynth"/>
</dbReference>
<accession>A0A923EA12</accession>
<dbReference type="Proteomes" id="UP000563151">
    <property type="component" value="Unassembled WGS sequence"/>
</dbReference>
<evidence type="ECO:0000256" key="4">
    <source>
        <dbReference type="ARBA" id="ARBA00022692"/>
    </source>
</evidence>
<keyword evidence="3" id="KW-1003">Cell membrane</keyword>
<name>A0A923EA12_CLOTT</name>
<dbReference type="InterPro" id="IPR017850">
    <property type="entry name" value="Alkaline_phosphatase_core_sf"/>
</dbReference>
<keyword evidence="10" id="KW-1185">Reference proteome</keyword>
<evidence type="ECO:0000256" key="5">
    <source>
        <dbReference type="ARBA" id="ARBA00022989"/>
    </source>
</evidence>
<evidence type="ECO:0000313" key="10">
    <source>
        <dbReference type="Proteomes" id="UP000563151"/>
    </source>
</evidence>
<dbReference type="PANTHER" id="PTHR47371:SF3">
    <property type="entry name" value="PHOSPHOGLYCEROL TRANSFERASE I"/>
    <property type="match status" value="1"/>
</dbReference>
<keyword evidence="5 7" id="KW-1133">Transmembrane helix</keyword>
<protein>
    <submittedName>
        <fullName evidence="9">LTA synthase family protein</fullName>
    </submittedName>
</protein>
<dbReference type="Gene3D" id="3.40.720.10">
    <property type="entry name" value="Alkaline Phosphatase, subunit A"/>
    <property type="match status" value="1"/>
</dbReference>
<organism evidence="9 10">
    <name type="scientific">Clostridium tetanomorphum</name>
    <dbReference type="NCBI Taxonomy" id="1553"/>
    <lineage>
        <taxon>Bacteria</taxon>
        <taxon>Bacillati</taxon>
        <taxon>Bacillota</taxon>
        <taxon>Clostridia</taxon>
        <taxon>Eubacteriales</taxon>
        <taxon>Clostridiaceae</taxon>
        <taxon>Clostridium</taxon>
    </lineage>
</organism>
<proteinExistence type="predicted"/>
<dbReference type="PANTHER" id="PTHR47371">
    <property type="entry name" value="LIPOTEICHOIC ACID SYNTHASE"/>
    <property type="match status" value="1"/>
</dbReference>
<dbReference type="Gene3D" id="3.30.1120.170">
    <property type="match status" value="1"/>
</dbReference>
<evidence type="ECO:0000256" key="7">
    <source>
        <dbReference type="SAM" id="Phobius"/>
    </source>
</evidence>
<feature type="transmembrane region" description="Helical" evidence="7">
    <location>
        <begin position="76"/>
        <end position="96"/>
    </location>
</feature>
<dbReference type="GO" id="GO:0005886">
    <property type="term" value="C:plasma membrane"/>
    <property type="evidence" value="ECO:0007669"/>
    <property type="project" value="UniProtKB-SubCell"/>
</dbReference>
<evidence type="ECO:0000313" key="9">
    <source>
        <dbReference type="EMBL" id="MBC2396635.1"/>
    </source>
</evidence>
<comment type="pathway">
    <text evidence="2">Cell wall biogenesis; lipoteichoic acid biosynthesis.</text>
</comment>
<comment type="caution">
    <text evidence="9">The sequence shown here is derived from an EMBL/GenBank/DDBJ whole genome shotgun (WGS) entry which is preliminary data.</text>
</comment>
<dbReference type="AlphaFoldDB" id="A0A923EA12"/>
<feature type="domain" description="Sulfatase N-terminal" evidence="8">
    <location>
        <begin position="177"/>
        <end position="461"/>
    </location>
</feature>
<feature type="transmembrane region" description="Helical" evidence="7">
    <location>
        <begin position="48"/>
        <end position="64"/>
    </location>
</feature>
<dbReference type="Pfam" id="PF00884">
    <property type="entry name" value="Sulfatase"/>
    <property type="match status" value="1"/>
</dbReference>
<keyword evidence="4 7" id="KW-0812">Transmembrane</keyword>
<evidence type="ECO:0000256" key="1">
    <source>
        <dbReference type="ARBA" id="ARBA00004651"/>
    </source>
</evidence>
<evidence type="ECO:0000256" key="6">
    <source>
        <dbReference type="ARBA" id="ARBA00023136"/>
    </source>
</evidence>
<evidence type="ECO:0000259" key="8">
    <source>
        <dbReference type="Pfam" id="PF00884"/>
    </source>
</evidence>
<reference evidence="9 10" key="1">
    <citation type="submission" date="2020-04" db="EMBL/GenBank/DDBJ databases">
        <title>Genomic insights into acetone-butanol-ethanol (ABE) fermentation by sequencing solventogenic clostridia strains.</title>
        <authorList>
            <person name="Brown S."/>
        </authorList>
    </citation>
    <scope>NUCLEOTIDE SEQUENCE [LARGE SCALE GENOMIC DNA]</scope>
    <source>
        <strain evidence="9 10">DJ011</strain>
    </source>
</reference>